<accession>A0A8T6Z6J3</accession>
<dbReference type="PROSITE" id="PS01031">
    <property type="entry name" value="SHSP"/>
    <property type="match status" value="1"/>
</dbReference>
<sequence length="214" mass="23608">MRDLFFSTNLLGEFDRLQRQMASVFAGFPASLRAMRSETFPPVNIGSTDDSIEIVAFAPGLDPAAIDVSIDKGLLTISGERKLPLPEADDETRIYARERLRDKLNVQVQDGSLSIEAEAVIPAPSGLRLQHGELRHPHFWCAFTLSPDFDVSRIDAQVGDGVLKLTIPRREEAKPRRIEVSVGEAGRPFDEQLNPGAQILSSFPHSFVQLATTV</sequence>
<organism evidence="4 5">
    <name type="scientific">Paraburkholderia sacchari</name>
    <dbReference type="NCBI Taxonomy" id="159450"/>
    <lineage>
        <taxon>Bacteria</taxon>
        <taxon>Pseudomonadati</taxon>
        <taxon>Pseudomonadota</taxon>
        <taxon>Betaproteobacteria</taxon>
        <taxon>Burkholderiales</taxon>
        <taxon>Burkholderiaceae</taxon>
        <taxon>Paraburkholderia</taxon>
    </lineage>
</organism>
<reference evidence="4" key="1">
    <citation type="journal article" date="2015" name="Genome Announc.">
        <title>Draft Genome Sequence of the Polyhydroxyalkanoate-Producing Bacterium Burkholderia sacchari LMG 19450 Isolated from Brazilian Sugarcane Plantation Soil.</title>
        <authorList>
            <person name="Alexandrino P.M."/>
            <person name="Mendonca T.T."/>
            <person name="Guaman Bautista L.P."/>
            <person name="Cherix J."/>
            <person name="Lozano-Sakalauskas G.C."/>
            <person name="Fujita A."/>
            <person name="Ramos Filho E."/>
            <person name="Long P."/>
            <person name="Padilla G."/>
            <person name="Taciro M.K."/>
            <person name="Gomez J.G."/>
            <person name="Silva L.F."/>
        </authorList>
    </citation>
    <scope>NUCLEOTIDE SEQUENCE</scope>
    <source>
        <strain evidence="4">LMG 19450</strain>
    </source>
</reference>
<comment type="caution">
    <text evidence="4">The sequence shown here is derived from an EMBL/GenBank/DDBJ whole genome shotgun (WGS) entry which is preliminary data.</text>
</comment>
<feature type="domain" description="SHSP" evidence="3">
    <location>
        <begin position="34"/>
        <end position="183"/>
    </location>
</feature>
<dbReference type="EMBL" id="JTDB02000001">
    <property type="protein sequence ID" value="NLP60223.1"/>
    <property type="molecule type" value="Genomic_DNA"/>
</dbReference>
<dbReference type="OrthoDB" id="5295562at2"/>
<proteinExistence type="inferred from homology"/>
<dbReference type="InterPro" id="IPR002068">
    <property type="entry name" value="A-crystallin/Hsp20_dom"/>
</dbReference>
<dbReference type="Proteomes" id="UP000030460">
    <property type="component" value="Unassembled WGS sequence"/>
</dbReference>
<dbReference type="SUPFAM" id="SSF49764">
    <property type="entry name" value="HSP20-like chaperones"/>
    <property type="match status" value="2"/>
</dbReference>
<evidence type="ECO:0000259" key="3">
    <source>
        <dbReference type="PROSITE" id="PS01031"/>
    </source>
</evidence>
<evidence type="ECO:0000256" key="2">
    <source>
        <dbReference type="RuleBase" id="RU003616"/>
    </source>
</evidence>
<protein>
    <submittedName>
        <fullName evidence="4">Hsp20/alpha crystallin family protein</fullName>
    </submittedName>
</protein>
<reference evidence="4" key="2">
    <citation type="submission" date="2020-04" db="EMBL/GenBank/DDBJ databases">
        <authorList>
            <person name="Alexandrino P."/>
            <person name="Mendonca T."/>
            <person name="Guaman L."/>
            <person name="Cherix J."/>
            <person name="Lozano-Sakalauskas G."/>
            <person name="Fujita A."/>
            <person name="Filho E.R."/>
            <person name="Long P."/>
            <person name="Padilla G."/>
            <person name="Taciro M.K."/>
            <person name="Gomez J.G."/>
            <person name="Silva L.F."/>
            <person name="Torres M."/>
        </authorList>
    </citation>
    <scope>NUCLEOTIDE SEQUENCE</scope>
    <source>
        <strain evidence="4">LMG 19450</strain>
    </source>
</reference>
<evidence type="ECO:0000313" key="4">
    <source>
        <dbReference type="EMBL" id="NLP60223.1"/>
    </source>
</evidence>
<dbReference type="CDD" id="cd06464">
    <property type="entry name" value="ACD_sHsps-like"/>
    <property type="match status" value="1"/>
</dbReference>
<dbReference type="InterPro" id="IPR031107">
    <property type="entry name" value="Small_HSP"/>
</dbReference>
<dbReference type="InterPro" id="IPR008978">
    <property type="entry name" value="HSP20-like_chaperone"/>
</dbReference>
<keyword evidence="5" id="KW-1185">Reference proteome</keyword>
<gene>
    <name evidence="4" type="ORF">NH14_003475</name>
</gene>
<evidence type="ECO:0000256" key="1">
    <source>
        <dbReference type="PROSITE-ProRule" id="PRU00285"/>
    </source>
</evidence>
<evidence type="ECO:0000313" key="5">
    <source>
        <dbReference type="Proteomes" id="UP000030460"/>
    </source>
</evidence>
<dbReference type="RefSeq" id="WP_084225020.1">
    <property type="nucleotide sequence ID" value="NZ_CADFGF010000002.1"/>
</dbReference>
<name>A0A8T6Z6J3_9BURK</name>
<dbReference type="Pfam" id="PF00011">
    <property type="entry name" value="HSP20"/>
    <property type="match status" value="1"/>
</dbReference>
<comment type="similarity">
    <text evidence="1 2">Belongs to the small heat shock protein (HSP20) family.</text>
</comment>
<dbReference type="Gene3D" id="2.60.40.790">
    <property type="match status" value="2"/>
</dbReference>
<dbReference type="PANTHER" id="PTHR11527">
    <property type="entry name" value="HEAT-SHOCK PROTEIN 20 FAMILY MEMBER"/>
    <property type="match status" value="1"/>
</dbReference>
<dbReference type="AlphaFoldDB" id="A0A8T6Z6J3"/>